<feature type="transmembrane region" description="Helical" evidence="5">
    <location>
        <begin position="116"/>
        <end position="133"/>
    </location>
</feature>
<evidence type="ECO:0000256" key="5">
    <source>
        <dbReference type="SAM" id="Phobius"/>
    </source>
</evidence>
<feature type="signal peptide" evidence="6">
    <location>
        <begin position="1"/>
        <end position="36"/>
    </location>
</feature>
<dbReference type="Proteomes" id="UP000807306">
    <property type="component" value="Unassembled WGS sequence"/>
</dbReference>
<evidence type="ECO:0000259" key="7">
    <source>
        <dbReference type="Pfam" id="PF13886"/>
    </source>
</evidence>
<comment type="subcellular location">
    <subcellularLocation>
        <location evidence="1">Membrane</location>
        <topology evidence="1">Multi-pass membrane protein</topology>
    </subcellularLocation>
</comment>
<feature type="transmembrane region" description="Helical" evidence="5">
    <location>
        <begin position="226"/>
        <end position="246"/>
    </location>
</feature>
<feature type="chain" id="PRO_5040413557" description="TM7S3/TM198-like domain-containing protein" evidence="6">
    <location>
        <begin position="37"/>
        <end position="371"/>
    </location>
</feature>
<accession>A0A9P6JRD8</accession>
<feature type="transmembrane region" description="Helical" evidence="5">
    <location>
        <begin position="170"/>
        <end position="189"/>
    </location>
</feature>
<dbReference type="OrthoDB" id="3359595at2759"/>
<protein>
    <recommendedName>
        <fullName evidence="7">TM7S3/TM198-like domain-containing protein</fullName>
    </recommendedName>
</protein>
<keyword evidence="3 5" id="KW-1133">Transmembrane helix</keyword>
<evidence type="ECO:0000256" key="1">
    <source>
        <dbReference type="ARBA" id="ARBA00004141"/>
    </source>
</evidence>
<dbReference type="Pfam" id="PF13886">
    <property type="entry name" value="TM7S3_TM198"/>
    <property type="match status" value="1"/>
</dbReference>
<feature type="transmembrane region" description="Helical" evidence="5">
    <location>
        <begin position="194"/>
        <end position="214"/>
    </location>
</feature>
<feature type="transmembrane region" description="Helical" evidence="5">
    <location>
        <begin position="308"/>
        <end position="332"/>
    </location>
</feature>
<gene>
    <name evidence="8" type="ORF">CPB83DRAFT_852224</name>
</gene>
<evidence type="ECO:0000313" key="8">
    <source>
        <dbReference type="EMBL" id="KAF9529803.1"/>
    </source>
</evidence>
<organism evidence="8 9">
    <name type="scientific">Crepidotus variabilis</name>
    <dbReference type="NCBI Taxonomy" id="179855"/>
    <lineage>
        <taxon>Eukaryota</taxon>
        <taxon>Fungi</taxon>
        <taxon>Dikarya</taxon>
        <taxon>Basidiomycota</taxon>
        <taxon>Agaricomycotina</taxon>
        <taxon>Agaricomycetes</taxon>
        <taxon>Agaricomycetidae</taxon>
        <taxon>Agaricales</taxon>
        <taxon>Agaricineae</taxon>
        <taxon>Crepidotaceae</taxon>
        <taxon>Crepidotus</taxon>
    </lineage>
</organism>
<feature type="transmembrane region" description="Helical" evidence="5">
    <location>
        <begin position="140"/>
        <end position="158"/>
    </location>
</feature>
<proteinExistence type="predicted"/>
<evidence type="ECO:0000256" key="6">
    <source>
        <dbReference type="SAM" id="SignalP"/>
    </source>
</evidence>
<keyword evidence="2 5" id="KW-0812">Transmembrane</keyword>
<keyword evidence="6" id="KW-0732">Signal</keyword>
<evidence type="ECO:0000256" key="3">
    <source>
        <dbReference type="ARBA" id="ARBA00022989"/>
    </source>
</evidence>
<sequence length="371" mass="39894">MARPSTIHTMFSHFQPSALAFVLMLFLFSTVQTSNAVPLQLDLLRSSISSQSNDNLYVPDSSKPSYNLWSPFIILPHFRQRTNAEVITSTLSHRDLELPSQGPATDGGGKGYDGPAIMWIVFTLVIGPPMALAGFKGARISSGVGAGLFCSMSAWLAIVNSVGSDGIPDLVLNLVSLVFFAVGFFCGFFKWGRYVGMVCLGLEGGLALGVRFIILRPGLLVNGLDLFKLNWAIVLLLGAIGGMAVVPEKTQRWALLVGCASIGSFLTFLGADLIIHKQSGMSRGLRLLYDRNASHFQDNVAVGYKPSIVVMILVGVSIGVTLILACGQSYFFKAPFDSWKQVEEDKDGSEAIGISQPTRGTHTKAASFASF</sequence>
<evidence type="ECO:0000313" key="9">
    <source>
        <dbReference type="Proteomes" id="UP000807306"/>
    </source>
</evidence>
<keyword evidence="4 5" id="KW-0472">Membrane</keyword>
<dbReference type="GO" id="GO:0016020">
    <property type="term" value="C:membrane"/>
    <property type="evidence" value="ECO:0007669"/>
    <property type="project" value="UniProtKB-SubCell"/>
</dbReference>
<evidence type="ECO:0000256" key="4">
    <source>
        <dbReference type="ARBA" id="ARBA00023136"/>
    </source>
</evidence>
<dbReference type="AlphaFoldDB" id="A0A9P6JRD8"/>
<keyword evidence="9" id="KW-1185">Reference proteome</keyword>
<evidence type="ECO:0000256" key="2">
    <source>
        <dbReference type="ARBA" id="ARBA00022692"/>
    </source>
</evidence>
<reference evidence="8" key="1">
    <citation type="submission" date="2020-11" db="EMBL/GenBank/DDBJ databases">
        <authorList>
            <consortium name="DOE Joint Genome Institute"/>
            <person name="Ahrendt S."/>
            <person name="Riley R."/>
            <person name="Andreopoulos W."/>
            <person name="Labutti K."/>
            <person name="Pangilinan J."/>
            <person name="Ruiz-Duenas F.J."/>
            <person name="Barrasa J.M."/>
            <person name="Sanchez-Garcia M."/>
            <person name="Camarero S."/>
            <person name="Miyauchi S."/>
            <person name="Serrano A."/>
            <person name="Linde D."/>
            <person name="Babiker R."/>
            <person name="Drula E."/>
            <person name="Ayuso-Fernandez I."/>
            <person name="Pacheco R."/>
            <person name="Padilla G."/>
            <person name="Ferreira P."/>
            <person name="Barriuso J."/>
            <person name="Kellner H."/>
            <person name="Castanera R."/>
            <person name="Alfaro M."/>
            <person name="Ramirez L."/>
            <person name="Pisabarro A.G."/>
            <person name="Kuo A."/>
            <person name="Tritt A."/>
            <person name="Lipzen A."/>
            <person name="He G."/>
            <person name="Yan M."/>
            <person name="Ng V."/>
            <person name="Cullen D."/>
            <person name="Martin F."/>
            <person name="Rosso M.-N."/>
            <person name="Henrissat B."/>
            <person name="Hibbett D."/>
            <person name="Martinez A.T."/>
            <person name="Grigoriev I.V."/>
        </authorList>
    </citation>
    <scope>NUCLEOTIDE SEQUENCE</scope>
    <source>
        <strain evidence="8">CBS 506.95</strain>
    </source>
</reference>
<comment type="caution">
    <text evidence="8">The sequence shown here is derived from an EMBL/GenBank/DDBJ whole genome shotgun (WGS) entry which is preliminary data.</text>
</comment>
<name>A0A9P6JRD8_9AGAR</name>
<feature type="transmembrane region" description="Helical" evidence="5">
    <location>
        <begin position="253"/>
        <end position="275"/>
    </location>
</feature>
<feature type="domain" description="TM7S3/TM198-like" evidence="7">
    <location>
        <begin position="121"/>
        <end position="290"/>
    </location>
</feature>
<dbReference type="EMBL" id="MU157844">
    <property type="protein sequence ID" value="KAF9529803.1"/>
    <property type="molecule type" value="Genomic_DNA"/>
</dbReference>
<dbReference type="InterPro" id="IPR025256">
    <property type="entry name" value="TM7S3/TM198-like_dom"/>
</dbReference>